<protein>
    <submittedName>
        <fullName evidence="3">Aldo/keto reductase</fullName>
    </submittedName>
</protein>
<dbReference type="Gene3D" id="3.20.20.100">
    <property type="entry name" value="NADP-dependent oxidoreductase domain"/>
    <property type="match status" value="1"/>
</dbReference>
<name>A0AA38RUZ6_9PEZI</name>
<accession>A0AA38RUZ6</accession>
<evidence type="ECO:0000256" key="1">
    <source>
        <dbReference type="ARBA" id="ARBA00023002"/>
    </source>
</evidence>
<organism evidence="3 4">
    <name type="scientific">Pleurostoma richardsiae</name>
    <dbReference type="NCBI Taxonomy" id="41990"/>
    <lineage>
        <taxon>Eukaryota</taxon>
        <taxon>Fungi</taxon>
        <taxon>Dikarya</taxon>
        <taxon>Ascomycota</taxon>
        <taxon>Pezizomycotina</taxon>
        <taxon>Sordariomycetes</taxon>
        <taxon>Sordariomycetidae</taxon>
        <taxon>Calosphaeriales</taxon>
        <taxon>Pleurostomataceae</taxon>
        <taxon>Pleurostoma</taxon>
    </lineage>
</organism>
<sequence length="342" mass="38803">MTTTAAKSGLPAVFGAMTIGKADFEGVRVTTVESANALLDVFQAHGHNEVDTARAYGGGTTEEYLGETNWKGRGIIMDTKLYPNAGKILGNLGSNAYTHRPADIRRGLKDSLEALKTDKVDMWYLHGPDRNTPFEDTLREVNSLYKEGYFSRFGISNYMSWEVAQICEICDRNGWVKPTVYQGIYNALHRAIEPELIPCLRHYRIALYAFQPLAGGFLTSRYHRDMRDDDYEPGSRFDPKRSLGKLHHSRYWNDLYFEALDIIRPVAKKYGLTEAECALRWLCHHSQMKKEFGDKIIVGASSTQQLEQNLVDMEKGPLPEEVLNALEAAWLRVKGVVPKYFH</sequence>
<dbReference type="PANTHER" id="PTHR43364">
    <property type="entry name" value="NADH-SPECIFIC METHYLGLYOXAL REDUCTASE-RELATED"/>
    <property type="match status" value="1"/>
</dbReference>
<dbReference type="InterPro" id="IPR023210">
    <property type="entry name" value="NADP_OxRdtase_dom"/>
</dbReference>
<reference evidence="3" key="1">
    <citation type="submission" date="2022-07" db="EMBL/GenBank/DDBJ databases">
        <title>Fungi with potential for degradation of polypropylene.</title>
        <authorList>
            <person name="Gostincar C."/>
        </authorList>
    </citation>
    <scope>NUCLEOTIDE SEQUENCE</scope>
    <source>
        <strain evidence="3">EXF-13308</strain>
    </source>
</reference>
<dbReference type="EMBL" id="JANBVO010000020">
    <property type="protein sequence ID" value="KAJ9142955.1"/>
    <property type="molecule type" value="Genomic_DNA"/>
</dbReference>
<feature type="domain" description="NADP-dependent oxidoreductase" evidence="2">
    <location>
        <begin position="13"/>
        <end position="330"/>
    </location>
</feature>
<dbReference type="CDD" id="cd19075">
    <property type="entry name" value="AKR_AKR7A1-5"/>
    <property type="match status" value="1"/>
</dbReference>
<dbReference type="Proteomes" id="UP001174694">
    <property type="component" value="Unassembled WGS sequence"/>
</dbReference>
<comment type="caution">
    <text evidence="3">The sequence shown here is derived from an EMBL/GenBank/DDBJ whole genome shotgun (WGS) entry which is preliminary data.</text>
</comment>
<keyword evidence="1" id="KW-0560">Oxidoreductase</keyword>
<dbReference type="InterPro" id="IPR050523">
    <property type="entry name" value="AKR_Detox_Biosynth"/>
</dbReference>
<dbReference type="InterPro" id="IPR036812">
    <property type="entry name" value="NAD(P)_OxRdtase_dom_sf"/>
</dbReference>
<gene>
    <name evidence="3" type="ORF">NKR23_g6767</name>
</gene>
<keyword evidence="4" id="KW-1185">Reference proteome</keyword>
<proteinExistence type="predicted"/>
<evidence type="ECO:0000313" key="3">
    <source>
        <dbReference type="EMBL" id="KAJ9142955.1"/>
    </source>
</evidence>
<dbReference type="Pfam" id="PF00248">
    <property type="entry name" value="Aldo_ket_red"/>
    <property type="match status" value="1"/>
</dbReference>
<evidence type="ECO:0000259" key="2">
    <source>
        <dbReference type="Pfam" id="PF00248"/>
    </source>
</evidence>
<dbReference type="SUPFAM" id="SSF51430">
    <property type="entry name" value="NAD(P)-linked oxidoreductase"/>
    <property type="match status" value="1"/>
</dbReference>
<dbReference type="GO" id="GO:0016491">
    <property type="term" value="F:oxidoreductase activity"/>
    <property type="evidence" value="ECO:0007669"/>
    <property type="project" value="UniProtKB-KW"/>
</dbReference>
<evidence type="ECO:0000313" key="4">
    <source>
        <dbReference type="Proteomes" id="UP001174694"/>
    </source>
</evidence>
<dbReference type="AlphaFoldDB" id="A0AA38RUZ6"/>
<dbReference type="PANTHER" id="PTHR43364:SF4">
    <property type="entry name" value="NAD(P)-LINKED OXIDOREDUCTASE SUPERFAMILY PROTEIN"/>
    <property type="match status" value="1"/>
</dbReference>